<keyword evidence="4" id="KW-1185">Reference proteome</keyword>
<evidence type="ECO:0000256" key="2">
    <source>
        <dbReference type="SAM" id="SignalP"/>
    </source>
</evidence>
<feature type="signal peptide" evidence="2">
    <location>
        <begin position="1"/>
        <end position="26"/>
    </location>
</feature>
<evidence type="ECO:0000313" key="4">
    <source>
        <dbReference type="Proteomes" id="UP000484381"/>
    </source>
</evidence>
<comment type="caution">
    <text evidence="3">The sequence shown here is derived from an EMBL/GenBank/DDBJ whole genome shotgun (WGS) entry which is preliminary data.</text>
</comment>
<evidence type="ECO:0000256" key="1">
    <source>
        <dbReference type="SAM" id="MobiDB-lite"/>
    </source>
</evidence>
<accession>A0A7X1THB4</accession>
<protein>
    <submittedName>
        <fullName evidence="3">DUF4148 domain-containing protein</fullName>
    </submittedName>
</protein>
<gene>
    <name evidence="3" type="ORF">GCT13_21345</name>
</gene>
<evidence type="ECO:0000313" key="3">
    <source>
        <dbReference type="EMBL" id="MPW19377.1"/>
    </source>
</evidence>
<sequence length="92" mass="9308">MLENAMKALILIPVAALSLSAMQVHAADAASTSSTGSESNAAMATDSVGGTTAGATTSGASVGKTRAQVYQELIRAEKDGTLNRINEYYGGN</sequence>
<feature type="region of interest" description="Disordered" evidence="1">
    <location>
        <begin position="28"/>
        <end position="63"/>
    </location>
</feature>
<name>A0A7X1THB4_9BURK</name>
<feature type="chain" id="PRO_5031501016" evidence="2">
    <location>
        <begin position="27"/>
        <end position="92"/>
    </location>
</feature>
<keyword evidence="2" id="KW-0732">Signal</keyword>
<reference evidence="3 4" key="1">
    <citation type="submission" date="2019-10" db="EMBL/GenBank/DDBJ databases">
        <title>Paraburkholderia sp. isolated from nodules of Mimosa pudica from Brazilian Atlantic Forest soils.</title>
        <authorList>
            <person name="Paulitsch F."/>
            <person name="Hungria M."/>
            <person name="Dall'Agnol R."/>
        </authorList>
    </citation>
    <scope>NUCLEOTIDE SEQUENCE [LARGE SCALE GENOMIC DNA]</scope>
    <source>
        <strain evidence="3 4">CNPSo 3157</strain>
    </source>
</reference>
<dbReference type="RefSeq" id="WP_152761324.1">
    <property type="nucleotide sequence ID" value="NZ_WHNP01000019.1"/>
</dbReference>
<dbReference type="AlphaFoldDB" id="A0A7X1THB4"/>
<dbReference type="EMBL" id="WHNP01000019">
    <property type="protein sequence ID" value="MPW19377.1"/>
    <property type="molecule type" value="Genomic_DNA"/>
</dbReference>
<dbReference type="InterPro" id="IPR025421">
    <property type="entry name" value="DUF4148"/>
</dbReference>
<proteinExistence type="predicted"/>
<dbReference type="Pfam" id="PF13663">
    <property type="entry name" value="DUF4148"/>
    <property type="match status" value="1"/>
</dbReference>
<dbReference type="Proteomes" id="UP000484381">
    <property type="component" value="Unassembled WGS sequence"/>
</dbReference>
<organism evidence="3 4">
    <name type="scientific">Paraburkholderia franconis</name>
    <dbReference type="NCBI Taxonomy" id="2654983"/>
    <lineage>
        <taxon>Bacteria</taxon>
        <taxon>Pseudomonadati</taxon>
        <taxon>Pseudomonadota</taxon>
        <taxon>Betaproteobacteria</taxon>
        <taxon>Burkholderiales</taxon>
        <taxon>Burkholderiaceae</taxon>
        <taxon>Paraburkholderia</taxon>
    </lineage>
</organism>